<keyword evidence="2" id="KW-0597">Phosphoprotein</keyword>
<organism evidence="7 8">
    <name type="scientific">Mediterraneibacter gnavus</name>
    <name type="common">Ruminococcus gnavus</name>
    <dbReference type="NCBI Taxonomy" id="33038"/>
    <lineage>
        <taxon>Bacteria</taxon>
        <taxon>Bacillati</taxon>
        <taxon>Bacillota</taxon>
        <taxon>Clostridia</taxon>
        <taxon>Lachnospirales</taxon>
        <taxon>Lachnospiraceae</taxon>
        <taxon>Mediterraneibacter</taxon>
    </lineage>
</organism>
<gene>
    <name evidence="7" type="ORF">CDL20_08790</name>
</gene>
<accession>A0A2N5PZF2</accession>
<feature type="transmembrane region" description="Helical" evidence="5">
    <location>
        <begin position="12"/>
        <end position="36"/>
    </location>
</feature>
<name>A0A2N5PZF2_MEDGN</name>
<keyword evidence="5" id="KW-1133">Transmembrane helix</keyword>
<dbReference type="Pfam" id="PF00672">
    <property type="entry name" value="HAMP"/>
    <property type="match status" value="1"/>
</dbReference>
<dbReference type="InterPro" id="IPR036890">
    <property type="entry name" value="HATPase_C_sf"/>
</dbReference>
<evidence type="ECO:0000256" key="1">
    <source>
        <dbReference type="ARBA" id="ARBA00004370"/>
    </source>
</evidence>
<dbReference type="InterPro" id="IPR003660">
    <property type="entry name" value="HAMP_dom"/>
</dbReference>
<proteinExistence type="predicted"/>
<dbReference type="Proteomes" id="UP000234840">
    <property type="component" value="Unassembled WGS sequence"/>
</dbReference>
<evidence type="ECO:0000259" key="6">
    <source>
        <dbReference type="PROSITE" id="PS50885"/>
    </source>
</evidence>
<dbReference type="Pfam" id="PF06580">
    <property type="entry name" value="His_kinase"/>
    <property type="match status" value="1"/>
</dbReference>
<dbReference type="GO" id="GO:0016020">
    <property type="term" value="C:membrane"/>
    <property type="evidence" value="ECO:0007669"/>
    <property type="project" value="UniProtKB-SubCell"/>
</dbReference>
<keyword evidence="4" id="KW-0418">Kinase</keyword>
<dbReference type="InterPro" id="IPR010559">
    <property type="entry name" value="Sig_transdc_His_kin_internal"/>
</dbReference>
<dbReference type="EMBL" id="NIHW01000020">
    <property type="protein sequence ID" value="PLT86268.1"/>
    <property type="molecule type" value="Genomic_DNA"/>
</dbReference>
<keyword evidence="5" id="KW-0472">Membrane</keyword>
<dbReference type="Gene3D" id="6.10.340.10">
    <property type="match status" value="1"/>
</dbReference>
<evidence type="ECO:0000256" key="5">
    <source>
        <dbReference type="SAM" id="Phobius"/>
    </source>
</evidence>
<evidence type="ECO:0000313" key="7">
    <source>
        <dbReference type="EMBL" id="PLT86268.1"/>
    </source>
</evidence>
<dbReference type="SMART" id="SM00304">
    <property type="entry name" value="HAMP"/>
    <property type="match status" value="1"/>
</dbReference>
<dbReference type="PANTHER" id="PTHR34220">
    <property type="entry name" value="SENSOR HISTIDINE KINASE YPDA"/>
    <property type="match status" value="1"/>
</dbReference>
<feature type="transmembrane region" description="Helical" evidence="5">
    <location>
        <begin position="297"/>
        <end position="319"/>
    </location>
</feature>
<dbReference type="SUPFAM" id="SSF55874">
    <property type="entry name" value="ATPase domain of HSP90 chaperone/DNA topoisomerase II/histidine kinase"/>
    <property type="match status" value="1"/>
</dbReference>
<keyword evidence="3" id="KW-0808">Transferase</keyword>
<dbReference type="RefSeq" id="WP_101882510.1">
    <property type="nucleotide sequence ID" value="NZ_NIHW01000020.1"/>
</dbReference>
<dbReference type="InterPro" id="IPR003594">
    <property type="entry name" value="HATPase_dom"/>
</dbReference>
<dbReference type="SMART" id="SM00387">
    <property type="entry name" value="HATPase_c"/>
    <property type="match status" value="1"/>
</dbReference>
<comment type="subcellular location">
    <subcellularLocation>
        <location evidence="1">Membrane</location>
    </subcellularLocation>
</comment>
<evidence type="ECO:0000256" key="4">
    <source>
        <dbReference type="ARBA" id="ARBA00022777"/>
    </source>
</evidence>
<comment type="caution">
    <text evidence="7">The sequence shown here is derived from an EMBL/GenBank/DDBJ whole genome shotgun (WGS) entry which is preliminary data.</text>
</comment>
<dbReference type="Gene3D" id="3.30.565.10">
    <property type="entry name" value="Histidine kinase-like ATPase, C-terminal domain"/>
    <property type="match status" value="1"/>
</dbReference>
<dbReference type="PANTHER" id="PTHR34220:SF7">
    <property type="entry name" value="SENSOR HISTIDINE KINASE YPDA"/>
    <property type="match status" value="1"/>
</dbReference>
<evidence type="ECO:0000256" key="2">
    <source>
        <dbReference type="ARBA" id="ARBA00022553"/>
    </source>
</evidence>
<dbReference type="Pfam" id="PF02518">
    <property type="entry name" value="HATPase_c"/>
    <property type="match status" value="1"/>
</dbReference>
<reference evidence="7 8" key="1">
    <citation type="journal article" date="2017" name="Genome Med.">
        <title>A novel Ruminococcus gnavus clade enriched in inflammatory bowel disease patients.</title>
        <authorList>
            <person name="Hall A.B."/>
            <person name="Yassour M."/>
            <person name="Sauk J."/>
            <person name="Garner A."/>
            <person name="Jiang X."/>
            <person name="Arthur T."/>
            <person name="Lagoudas G.K."/>
            <person name="Vatanen T."/>
            <person name="Fornelos N."/>
            <person name="Wilson R."/>
            <person name="Bertha M."/>
            <person name="Cohen M."/>
            <person name="Garber J."/>
            <person name="Khalili H."/>
            <person name="Gevers D."/>
            <person name="Ananthakrishnan A.N."/>
            <person name="Kugathasan S."/>
            <person name="Lander E.S."/>
            <person name="Blainey P."/>
            <person name="Vlamakis H."/>
            <person name="Xavier R.J."/>
            <person name="Huttenhower C."/>
        </authorList>
    </citation>
    <scope>NUCLEOTIDE SEQUENCE [LARGE SCALE GENOMIC DNA]</scope>
    <source>
        <strain evidence="7 8">RJX1128</strain>
    </source>
</reference>
<feature type="domain" description="HAMP" evidence="6">
    <location>
        <begin position="321"/>
        <end position="373"/>
    </location>
</feature>
<dbReference type="PROSITE" id="PS50885">
    <property type="entry name" value="HAMP"/>
    <property type="match status" value="1"/>
</dbReference>
<dbReference type="InterPro" id="IPR050640">
    <property type="entry name" value="Bact_2-comp_sensor_kinase"/>
</dbReference>
<sequence length="606" mass="68679">MKRSFFKSVKGQLLLITTAIMLLIGIGTSILGYVMFSKNLKSNQVHAAQGNLQFLKSEIDTHISDIMDLSMRSRTNSNIMSFITTSPEAPSYNTITNHASQWLKEEYLSNSASAYIDRIVVANTNRSDFLQITPTVYSTGKSMIDIITGLPYYDTLINSPDYTFDIGVQTDPFLRTKMPMLPVIRPIYSAYDSSIIGFSYIQISFKLFTETLQDYARQEDTVVYLTLGNALYEISGKEVVSASSIEPGFFKDHAKQVQSLTVNGRKHAFVTAPLISDNCYLSIPIASQPFYDHLKNYLVMLFLIFCAILVVGFLLLLSLNRTVTAPVRHLQEKIQAVSGEDFHPDPSIEWENEFGDIGRALNQMGTDIQTLMEQKIDFEKQKKDYEYQVLQSQINPHFLYNTLNSIKWMATIQHAPGIAEMTTSLAHLLKSIAKGTTTIVSLQDEIHLLDDYFTIQKYRYGGAITLDYEIEDPSLLQIQILRFTLQPIVENAIFHGIEPKERAGKIQIHIFRSPCAVQIDVTDDGVGMDAETIQQVLTEETSGKSQFFRQIGIASVNRRIQYNFGEQYGLSITSEPGKFTTMTILLPELHFQEQEETQYDKTIDRR</sequence>
<evidence type="ECO:0000256" key="3">
    <source>
        <dbReference type="ARBA" id="ARBA00022679"/>
    </source>
</evidence>
<dbReference type="SUPFAM" id="SSF158472">
    <property type="entry name" value="HAMP domain-like"/>
    <property type="match status" value="1"/>
</dbReference>
<keyword evidence="5" id="KW-0812">Transmembrane</keyword>
<dbReference type="AlphaFoldDB" id="A0A2N5PZF2"/>
<dbReference type="GO" id="GO:0000155">
    <property type="term" value="F:phosphorelay sensor kinase activity"/>
    <property type="evidence" value="ECO:0007669"/>
    <property type="project" value="InterPro"/>
</dbReference>
<evidence type="ECO:0000313" key="8">
    <source>
        <dbReference type="Proteomes" id="UP000234840"/>
    </source>
</evidence>
<dbReference type="CDD" id="cd06225">
    <property type="entry name" value="HAMP"/>
    <property type="match status" value="1"/>
</dbReference>
<protein>
    <recommendedName>
        <fullName evidence="6">HAMP domain-containing protein</fullName>
    </recommendedName>
</protein>